<keyword evidence="3" id="KW-1185">Reference proteome</keyword>
<comment type="caution">
    <text evidence="2">The sequence shown here is derived from an EMBL/GenBank/DDBJ whole genome shotgun (WGS) entry which is preliminary data.</text>
</comment>
<accession>A0ABT3AAB3</accession>
<dbReference type="Proteomes" id="UP001652504">
    <property type="component" value="Unassembled WGS sequence"/>
</dbReference>
<dbReference type="CDD" id="cd04301">
    <property type="entry name" value="NAT_SF"/>
    <property type="match status" value="1"/>
</dbReference>
<proteinExistence type="predicted"/>
<evidence type="ECO:0000313" key="2">
    <source>
        <dbReference type="EMBL" id="MCV2885568.1"/>
    </source>
</evidence>
<sequence length="148" mass="16933">MQIRTALPSDQGAIVAFNQAMAEETEGKRLDENTLSQGVAKVLNDQSKGFYLVAEVDGNIAGSLMVTYEWSDWRNGTFYWIQSVYVMPEFRRKGIYKALYEQVKTLAEENADVCGYRLYVEKDNLVAQQTYVSLGMQESYYLMYEAKS</sequence>
<dbReference type="SUPFAM" id="SSF55729">
    <property type="entry name" value="Acyl-CoA N-acyltransferases (Nat)"/>
    <property type="match status" value="1"/>
</dbReference>
<organism evidence="2 3">
    <name type="scientific">Fluctibacter corallii</name>
    <dbReference type="NCBI Taxonomy" id="2984329"/>
    <lineage>
        <taxon>Bacteria</taxon>
        <taxon>Pseudomonadati</taxon>
        <taxon>Pseudomonadota</taxon>
        <taxon>Gammaproteobacteria</taxon>
        <taxon>Alteromonadales</taxon>
        <taxon>Alteromonadaceae</taxon>
        <taxon>Fluctibacter</taxon>
    </lineage>
</organism>
<dbReference type="RefSeq" id="WP_263712853.1">
    <property type="nucleotide sequence ID" value="NZ_JAOWKX010000006.1"/>
</dbReference>
<dbReference type="Pfam" id="PF00583">
    <property type="entry name" value="Acetyltransf_1"/>
    <property type="match status" value="1"/>
</dbReference>
<dbReference type="Gene3D" id="3.40.630.30">
    <property type="match status" value="1"/>
</dbReference>
<reference evidence="2 3" key="1">
    <citation type="submission" date="2022-10" db="EMBL/GenBank/DDBJ databases">
        <title>Aestuariibacter sp. AA17 isolated from Montipora capitata coral fragment.</title>
        <authorList>
            <person name="Emsley S.A."/>
            <person name="Pfannmuller K.M."/>
            <person name="Loughran R.M."/>
            <person name="Shlafstein M."/>
            <person name="Papke E."/>
            <person name="Saw J.H."/>
            <person name="Ushijima B."/>
            <person name="Videau P."/>
        </authorList>
    </citation>
    <scope>NUCLEOTIDE SEQUENCE [LARGE SCALE GENOMIC DNA]</scope>
    <source>
        <strain evidence="2 3">AA17</strain>
    </source>
</reference>
<dbReference type="EMBL" id="JAOWKX010000006">
    <property type="protein sequence ID" value="MCV2885568.1"/>
    <property type="molecule type" value="Genomic_DNA"/>
</dbReference>
<dbReference type="InterPro" id="IPR016181">
    <property type="entry name" value="Acyl_CoA_acyltransferase"/>
</dbReference>
<dbReference type="PROSITE" id="PS51186">
    <property type="entry name" value="GNAT"/>
    <property type="match status" value="1"/>
</dbReference>
<dbReference type="InterPro" id="IPR000182">
    <property type="entry name" value="GNAT_dom"/>
</dbReference>
<name>A0ABT3AAB3_9ALTE</name>
<gene>
    <name evidence="2" type="ORF">OE749_12785</name>
</gene>
<evidence type="ECO:0000259" key="1">
    <source>
        <dbReference type="PROSITE" id="PS51186"/>
    </source>
</evidence>
<feature type="domain" description="N-acetyltransferase" evidence="1">
    <location>
        <begin position="1"/>
        <end position="148"/>
    </location>
</feature>
<protein>
    <submittedName>
        <fullName evidence="2">GNAT family N-acetyltransferase</fullName>
    </submittedName>
</protein>
<evidence type="ECO:0000313" key="3">
    <source>
        <dbReference type="Proteomes" id="UP001652504"/>
    </source>
</evidence>